<sequence>MPYALINSVSSGENGCPTSKGKVYPSPKHEAIKESKNQKPLPVNEKIGIDDTLVADLKKYKLWQNENKMRYGEGYYNSKYLIVRPDGQET</sequence>
<feature type="region of interest" description="Disordered" evidence="1">
    <location>
        <begin position="9"/>
        <end position="43"/>
    </location>
</feature>
<organism evidence="2 3">
    <name type="scientific">Heyndrickxia ginsengihumi</name>
    <dbReference type="NCBI Taxonomy" id="363870"/>
    <lineage>
        <taxon>Bacteria</taxon>
        <taxon>Bacillati</taxon>
        <taxon>Bacillota</taxon>
        <taxon>Bacilli</taxon>
        <taxon>Bacillales</taxon>
        <taxon>Bacillaceae</taxon>
        <taxon>Heyndrickxia</taxon>
    </lineage>
</organism>
<name>A0A6M0P8Y3_9BACI</name>
<protein>
    <submittedName>
        <fullName evidence="2">Uncharacterized protein</fullName>
    </submittedName>
</protein>
<evidence type="ECO:0000313" key="2">
    <source>
        <dbReference type="EMBL" id="NEY21192.1"/>
    </source>
</evidence>
<dbReference type="RefSeq" id="WP_163174231.1">
    <property type="nucleotide sequence ID" value="NZ_JAAIWK010000028.1"/>
</dbReference>
<evidence type="ECO:0000256" key="1">
    <source>
        <dbReference type="SAM" id="MobiDB-lite"/>
    </source>
</evidence>
<keyword evidence="3" id="KW-1185">Reference proteome</keyword>
<dbReference type="Proteomes" id="UP000476934">
    <property type="component" value="Unassembled WGS sequence"/>
</dbReference>
<comment type="caution">
    <text evidence="2">The sequence shown here is derived from an EMBL/GenBank/DDBJ whole genome shotgun (WGS) entry which is preliminary data.</text>
</comment>
<proteinExistence type="predicted"/>
<feature type="compositionally biased region" description="Basic and acidic residues" evidence="1">
    <location>
        <begin position="27"/>
        <end position="37"/>
    </location>
</feature>
<reference evidence="2 3" key="1">
    <citation type="submission" date="2020-03" db="EMBL/GenBank/DDBJ databases">
        <title>Bacillus aquiflavi sp. nov., isolated from yellow water of strong flavor Chinese baijiu in Yibin region of China.</title>
        <authorList>
            <person name="Xie J."/>
        </authorList>
    </citation>
    <scope>NUCLEOTIDE SEQUENCE [LARGE SCALE GENOMIC DNA]</scope>
    <source>
        <strain evidence="2 3">Gsoil 114</strain>
    </source>
</reference>
<evidence type="ECO:0000313" key="3">
    <source>
        <dbReference type="Proteomes" id="UP000476934"/>
    </source>
</evidence>
<accession>A0A6M0P8Y3</accession>
<dbReference type="EMBL" id="JAAIWK010000028">
    <property type="protein sequence ID" value="NEY21192.1"/>
    <property type="molecule type" value="Genomic_DNA"/>
</dbReference>
<gene>
    <name evidence="2" type="ORF">G4D61_14690</name>
</gene>
<dbReference type="AlphaFoldDB" id="A0A6M0P8Y3"/>